<dbReference type="InterPro" id="IPR019734">
    <property type="entry name" value="TPR_rpt"/>
</dbReference>
<keyword evidence="1" id="KW-0677">Repeat</keyword>
<evidence type="ECO:0000259" key="3">
    <source>
        <dbReference type="Pfam" id="PF14479"/>
    </source>
</evidence>
<dbReference type="InterPro" id="IPR029498">
    <property type="entry name" value="HeLo_dom"/>
</dbReference>
<keyword evidence="2" id="KW-0802">TPR repeat</keyword>
<dbReference type="AlphaFoldDB" id="A0A3N4KSD4"/>
<dbReference type="SMART" id="SM00028">
    <property type="entry name" value="TPR"/>
    <property type="match status" value="7"/>
</dbReference>
<protein>
    <submittedName>
        <fullName evidence="4">TPR-like protein</fullName>
    </submittedName>
</protein>
<dbReference type="SUPFAM" id="SSF52540">
    <property type="entry name" value="P-loop containing nucleoside triphosphate hydrolases"/>
    <property type="match status" value="1"/>
</dbReference>
<dbReference type="InterPro" id="IPR038305">
    <property type="entry name" value="HeLo_sf"/>
</dbReference>
<dbReference type="OrthoDB" id="626167at2759"/>
<name>A0A3N4KSD4_9PEZI</name>
<dbReference type="EMBL" id="ML119123">
    <property type="protein sequence ID" value="RPB13417.1"/>
    <property type="molecule type" value="Genomic_DNA"/>
</dbReference>
<dbReference type="PANTHER" id="PTHR45641:SF19">
    <property type="entry name" value="NEPHROCYSTIN-3"/>
    <property type="match status" value="1"/>
</dbReference>
<dbReference type="Pfam" id="PF14479">
    <property type="entry name" value="HeLo"/>
    <property type="match status" value="1"/>
</dbReference>
<dbReference type="InterPro" id="IPR011990">
    <property type="entry name" value="TPR-like_helical_dom_sf"/>
</dbReference>
<dbReference type="InParanoid" id="A0A3N4KSD4"/>
<dbReference type="Gene3D" id="1.20.120.1020">
    <property type="entry name" value="Prion-inhibition and propagation, HeLo domain"/>
    <property type="match status" value="1"/>
</dbReference>
<dbReference type="Gene3D" id="3.40.50.300">
    <property type="entry name" value="P-loop containing nucleotide triphosphate hydrolases"/>
    <property type="match status" value="1"/>
</dbReference>
<feature type="domain" description="Prion-inhibition and propagation HeLo" evidence="3">
    <location>
        <begin position="5"/>
        <end position="199"/>
    </location>
</feature>
<dbReference type="Gene3D" id="1.25.40.10">
    <property type="entry name" value="Tetratricopeptide repeat domain"/>
    <property type="match status" value="3"/>
</dbReference>
<evidence type="ECO:0000256" key="1">
    <source>
        <dbReference type="ARBA" id="ARBA00022737"/>
    </source>
</evidence>
<evidence type="ECO:0000313" key="5">
    <source>
        <dbReference type="Proteomes" id="UP000277580"/>
    </source>
</evidence>
<proteinExistence type="predicted"/>
<dbReference type="SUPFAM" id="SSF48452">
    <property type="entry name" value="TPR-like"/>
    <property type="match status" value="4"/>
</dbReference>
<dbReference type="InterPro" id="IPR027417">
    <property type="entry name" value="P-loop_NTPase"/>
</dbReference>
<dbReference type="Pfam" id="PF13424">
    <property type="entry name" value="TPR_12"/>
    <property type="match status" value="2"/>
</dbReference>
<sequence>MAETAGLVGVGLQLGKTALELYDLFSDAQSFGSDYSDCLWQIENEQHRLKRWEEFWSTGGGTLDPNDDSYRHAVETLARIVALFADADSLNSKYGIKASTRKRHRISELFRRKPSSPIALGSNAIKTPQSSTRLLDKNFVPDLDDEIARIEDATKKLQQMLPVYRKLKWAIADKAKFTELGKQLKRYNDGLYGVLPPQQTGRPTPPAIPIFQKFNIPIQLLVKRNNKFVGRVDLLDKLHKILDPSQSQNQRTRRVAVLHGLGGMGKTQIVTEYAYRNSPSYTSIFWVDATSKATLAHSSLDIMEQIIFHYRSKWHDSAPDFVEIGDMLGLPGLIKSTGEINEKCPPELVARAVKKWLLSSENDKWLVVFDNHDDFESVKMLDFFPSCDFGSIIVSTRRPEVARFGVGIEIGGIEKMSGISILLSSAGKDPELSCGPDYEEASRIAERLGYLPLALDQAGSYISAMAIEFSEYIPLFNTNFRKLASANDPQLSEMYRNDTLFTTWKISFDRLPPSASNLLALCAFLVNGNQEVPQEIFDRAKGFVSWFPTESDFVDIGIKSLLSFSMTKRRTYQNEKSLCFHPLILEWTRDNLGLWEERAFIMRVIALLAGCIRSTNSGVIKNGSAPNAEFERGVFTYIDVVVRHLRRLPAPSMMVLEVEFANALVETGIFLVNYSRYTEAEEILQKSLEFHEEIANHESMIYQRDYHRALSNLGWIYYTKQHFEESIGLLERALSGEEHMFGKDTLETVETMGRMSIVLNAQMNHDSALVMQERVIACYERFRGDEHPETLNAMQLKGELLGRNGNFEAVELLQRTLAGQEKTLGKSHSSTLRTIKSLALAIQMQGPEKSPIALELYKGVLATQEETFGPQHPETINTVYAMAFSYRNNDQQEEALKSYKRVLEGWKKEFGVEHPDTLGAIQGVAEIYQTQQRYQEALELHQQALVAKEAVFGTESTNTCVTLNGISQCLHDLGRYADAAHWYKRVLAIQERALGDDNLETLRTIRCLVHSLHEDGKREESFALLERILHIQEKSLGKNHPETLFTRYEMAHNVASRGGHQEALDQWENILAVQEDILTKDHPHVLSSVASIASGMAQLRRYQEAFEFFKRALAGQEKVYGPNDSIPLRTLWSLGTAKHDYGDIEEALELIQRSLTGLEKILGKEHPDILVIVASLASLLNDKGQYQEAAELYKRALSGRRKLFGPNHQRTICIAIELSKVEAKLQ</sequence>
<dbReference type="STRING" id="1392247.A0A3N4KSD4"/>
<organism evidence="4 5">
    <name type="scientific">Morchella conica CCBAS932</name>
    <dbReference type="NCBI Taxonomy" id="1392247"/>
    <lineage>
        <taxon>Eukaryota</taxon>
        <taxon>Fungi</taxon>
        <taxon>Dikarya</taxon>
        <taxon>Ascomycota</taxon>
        <taxon>Pezizomycotina</taxon>
        <taxon>Pezizomycetes</taxon>
        <taxon>Pezizales</taxon>
        <taxon>Morchellaceae</taxon>
        <taxon>Morchella</taxon>
    </lineage>
</organism>
<dbReference type="Pfam" id="PF13374">
    <property type="entry name" value="TPR_10"/>
    <property type="match status" value="5"/>
</dbReference>
<dbReference type="Proteomes" id="UP000277580">
    <property type="component" value="Unassembled WGS sequence"/>
</dbReference>
<evidence type="ECO:0000256" key="2">
    <source>
        <dbReference type="ARBA" id="ARBA00022803"/>
    </source>
</evidence>
<accession>A0A3N4KSD4</accession>
<reference evidence="4 5" key="1">
    <citation type="journal article" date="2018" name="Nat. Ecol. Evol.">
        <title>Pezizomycetes genomes reveal the molecular basis of ectomycorrhizal truffle lifestyle.</title>
        <authorList>
            <person name="Murat C."/>
            <person name="Payen T."/>
            <person name="Noel B."/>
            <person name="Kuo A."/>
            <person name="Morin E."/>
            <person name="Chen J."/>
            <person name="Kohler A."/>
            <person name="Krizsan K."/>
            <person name="Balestrini R."/>
            <person name="Da Silva C."/>
            <person name="Montanini B."/>
            <person name="Hainaut M."/>
            <person name="Levati E."/>
            <person name="Barry K.W."/>
            <person name="Belfiori B."/>
            <person name="Cichocki N."/>
            <person name="Clum A."/>
            <person name="Dockter R.B."/>
            <person name="Fauchery L."/>
            <person name="Guy J."/>
            <person name="Iotti M."/>
            <person name="Le Tacon F."/>
            <person name="Lindquist E.A."/>
            <person name="Lipzen A."/>
            <person name="Malagnac F."/>
            <person name="Mello A."/>
            <person name="Molinier V."/>
            <person name="Miyauchi S."/>
            <person name="Poulain J."/>
            <person name="Riccioni C."/>
            <person name="Rubini A."/>
            <person name="Sitrit Y."/>
            <person name="Splivallo R."/>
            <person name="Traeger S."/>
            <person name="Wang M."/>
            <person name="Zifcakova L."/>
            <person name="Wipf D."/>
            <person name="Zambonelli A."/>
            <person name="Paolocci F."/>
            <person name="Nowrousian M."/>
            <person name="Ottonello S."/>
            <person name="Baldrian P."/>
            <person name="Spatafora J.W."/>
            <person name="Henrissat B."/>
            <person name="Nagy L.G."/>
            <person name="Aury J.M."/>
            <person name="Wincker P."/>
            <person name="Grigoriev I.V."/>
            <person name="Bonfante P."/>
            <person name="Martin F.M."/>
        </authorList>
    </citation>
    <scope>NUCLEOTIDE SEQUENCE [LARGE SCALE GENOMIC DNA]</scope>
    <source>
        <strain evidence="4 5">CCBAS932</strain>
    </source>
</reference>
<gene>
    <name evidence="4" type="ORF">P167DRAFT_573439</name>
</gene>
<dbReference type="PANTHER" id="PTHR45641">
    <property type="entry name" value="TETRATRICOPEPTIDE REPEAT PROTEIN (AFU_ORTHOLOGUE AFUA_6G03870)"/>
    <property type="match status" value="1"/>
</dbReference>
<keyword evidence="5" id="KW-1185">Reference proteome</keyword>
<evidence type="ECO:0000313" key="4">
    <source>
        <dbReference type="EMBL" id="RPB13417.1"/>
    </source>
</evidence>